<dbReference type="RefSeq" id="XP_040699471.1">
    <property type="nucleotide sequence ID" value="XM_040849870.1"/>
</dbReference>
<proteinExistence type="predicted"/>
<feature type="transmembrane region" description="Helical" evidence="1">
    <location>
        <begin position="139"/>
        <end position="158"/>
    </location>
</feature>
<sequence>MLSPWKFLLAWAPFKIDALGLLTLLGANEVDISLGRLAYSCWLEYMPLLAGYVFAGERFRAKQPAFTLYNVSSGIVTANLAAWFTRWMQVQDFHVSRSVVYWETTKAVRTQWLYFLVPAFVSAILTGFLLVLTILSEDWYGCANALAIIVLILVRSYMIQESRNAINKVVAAAKPLPMTFPSALVEWNEKRRRDPNLPQPQPDSRRWRPTVVKILVIMPDSRAVTMFIPEHLLRGIFVTETPVQSPNVYRLARWTGWVAFTVHVVTLGMAQLATQLYVIMITVVPTVLSCYGFGCDDSQLYKGWRWLVEGHLGPYIYNAGTNLRATVFEWPEDVEFARDNKGVLHRCDPLPIPAEERSTTRQDLYAWLNLSDEEQKSLWDWHLLPHKRGHDESWWNNFNEKKLLIRERPPDIYALKVRIQCDLETAKAKRGLLRAWFNRLRDVEKAPQ</sequence>
<dbReference type="GeneID" id="63765943"/>
<evidence type="ECO:0000313" key="2">
    <source>
        <dbReference type="EMBL" id="OJJ55665.1"/>
    </source>
</evidence>
<dbReference type="EMBL" id="KV878592">
    <property type="protein sequence ID" value="OJJ55665.1"/>
    <property type="molecule type" value="Genomic_DNA"/>
</dbReference>
<dbReference type="AlphaFoldDB" id="A0A1L9T8F7"/>
<keyword evidence="1" id="KW-0472">Membrane</keyword>
<name>A0A1L9T8F7_9EURO</name>
<reference evidence="3" key="1">
    <citation type="journal article" date="2017" name="Genome Biol.">
        <title>Comparative genomics reveals high biological diversity and specific adaptations in the industrially and medically important fungal genus Aspergillus.</title>
        <authorList>
            <person name="de Vries R.P."/>
            <person name="Riley R."/>
            <person name="Wiebenga A."/>
            <person name="Aguilar-Osorio G."/>
            <person name="Amillis S."/>
            <person name="Uchima C.A."/>
            <person name="Anderluh G."/>
            <person name="Asadollahi M."/>
            <person name="Askin M."/>
            <person name="Barry K."/>
            <person name="Battaglia E."/>
            <person name="Bayram O."/>
            <person name="Benocci T."/>
            <person name="Braus-Stromeyer S.A."/>
            <person name="Caldana C."/>
            <person name="Canovas D."/>
            <person name="Cerqueira G.C."/>
            <person name="Chen F."/>
            <person name="Chen W."/>
            <person name="Choi C."/>
            <person name="Clum A."/>
            <person name="Dos Santos R.A."/>
            <person name="Damasio A.R."/>
            <person name="Diallinas G."/>
            <person name="Emri T."/>
            <person name="Fekete E."/>
            <person name="Flipphi M."/>
            <person name="Freyberg S."/>
            <person name="Gallo A."/>
            <person name="Gournas C."/>
            <person name="Habgood R."/>
            <person name="Hainaut M."/>
            <person name="Harispe M.L."/>
            <person name="Henrissat B."/>
            <person name="Hilden K.S."/>
            <person name="Hope R."/>
            <person name="Hossain A."/>
            <person name="Karabika E."/>
            <person name="Karaffa L."/>
            <person name="Karanyi Z."/>
            <person name="Krasevec N."/>
            <person name="Kuo A."/>
            <person name="Kusch H."/>
            <person name="LaButti K."/>
            <person name="Lagendijk E.L."/>
            <person name="Lapidus A."/>
            <person name="Levasseur A."/>
            <person name="Lindquist E."/>
            <person name="Lipzen A."/>
            <person name="Logrieco A.F."/>
            <person name="MacCabe A."/>
            <person name="Maekelae M.R."/>
            <person name="Malavazi I."/>
            <person name="Melin P."/>
            <person name="Meyer V."/>
            <person name="Mielnichuk N."/>
            <person name="Miskei M."/>
            <person name="Molnar A.P."/>
            <person name="Mule G."/>
            <person name="Ngan C.Y."/>
            <person name="Orejas M."/>
            <person name="Orosz E."/>
            <person name="Ouedraogo J.P."/>
            <person name="Overkamp K.M."/>
            <person name="Park H.-S."/>
            <person name="Perrone G."/>
            <person name="Piumi F."/>
            <person name="Punt P.J."/>
            <person name="Ram A.F."/>
            <person name="Ramon A."/>
            <person name="Rauscher S."/>
            <person name="Record E."/>
            <person name="Riano-Pachon D.M."/>
            <person name="Robert V."/>
            <person name="Roehrig J."/>
            <person name="Ruller R."/>
            <person name="Salamov A."/>
            <person name="Salih N.S."/>
            <person name="Samson R.A."/>
            <person name="Sandor E."/>
            <person name="Sanguinetti M."/>
            <person name="Schuetze T."/>
            <person name="Sepcic K."/>
            <person name="Shelest E."/>
            <person name="Sherlock G."/>
            <person name="Sophianopoulou V."/>
            <person name="Squina F.M."/>
            <person name="Sun H."/>
            <person name="Susca A."/>
            <person name="Todd R.B."/>
            <person name="Tsang A."/>
            <person name="Unkles S.E."/>
            <person name="van de Wiele N."/>
            <person name="van Rossen-Uffink D."/>
            <person name="Oliveira J.V."/>
            <person name="Vesth T.C."/>
            <person name="Visser J."/>
            <person name="Yu J.-H."/>
            <person name="Zhou M."/>
            <person name="Andersen M.R."/>
            <person name="Archer D.B."/>
            <person name="Baker S.E."/>
            <person name="Benoit I."/>
            <person name="Brakhage A.A."/>
            <person name="Braus G.H."/>
            <person name="Fischer R."/>
            <person name="Frisvad J.C."/>
            <person name="Goldman G.H."/>
            <person name="Houbraken J."/>
            <person name="Oakley B."/>
            <person name="Pocsi I."/>
            <person name="Scazzocchio C."/>
            <person name="Seiboth B."/>
            <person name="vanKuyk P.A."/>
            <person name="Wortman J."/>
            <person name="Dyer P.S."/>
            <person name="Grigoriev I.V."/>
        </authorList>
    </citation>
    <scope>NUCLEOTIDE SEQUENCE [LARGE SCALE GENOMIC DNA]</scope>
    <source>
        <strain evidence="3">CBS 593.65</strain>
    </source>
</reference>
<protein>
    <submittedName>
        <fullName evidence="2">Uncharacterized protein</fullName>
    </submittedName>
</protein>
<keyword evidence="3" id="KW-1185">Reference proteome</keyword>
<evidence type="ECO:0000256" key="1">
    <source>
        <dbReference type="SAM" id="Phobius"/>
    </source>
</evidence>
<organism evidence="2 3">
    <name type="scientific">Aspergillus sydowii CBS 593.65</name>
    <dbReference type="NCBI Taxonomy" id="1036612"/>
    <lineage>
        <taxon>Eukaryota</taxon>
        <taxon>Fungi</taxon>
        <taxon>Dikarya</taxon>
        <taxon>Ascomycota</taxon>
        <taxon>Pezizomycotina</taxon>
        <taxon>Eurotiomycetes</taxon>
        <taxon>Eurotiomycetidae</taxon>
        <taxon>Eurotiales</taxon>
        <taxon>Aspergillaceae</taxon>
        <taxon>Aspergillus</taxon>
        <taxon>Aspergillus subgen. Nidulantes</taxon>
    </lineage>
</organism>
<dbReference type="Proteomes" id="UP000184356">
    <property type="component" value="Unassembled WGS sequence"/>
</dbReference>
<gene>
    <name evidence="2" type="ORF">ASPSYDRAFT_60570</name>
</gene>
<keyword evidence="1" id="KW-0812">Transmembrane</keyword>
<feature type="transmembrane region" description="Helical" evidence="1">
    <location>
        <begin position="67"/>
        <end position="85"/>
    </location>
</feature>
<dbReference type="OrthoDB" id="5422688at2759"/>
<accession>A0A1L9T8F7</accession>
<evidence type="ECO:0000313" key="3">
    <source>
        <dbReference type="Proteomes" id="UP000184356"/>
    </source>
</evidence>
<dbReference type="VEuPathDB" id="FungiDB:ASPSYDRAFT_60570"/>
<keyword evidence="1" id="KW-1133">Transmembrane helix</keyword>
<feature type="transmembrane region" description="Helical" evidence="1">
    <location>
        <begin position="112"/>
        <end position="132"/>
    </location>
</feature>